<dbReference type="Gene3D" id="2.130.10.10">
    <property type="entry name" value="YVTN repeat-like/Quinoprotein amine dehydrogenase"/>
    <property type="match status" value="1"/>
</dbReference>
<name>A0ABQ5DX87_9ASTR</name>
<evidence type="ECO:0000256" key="4">
    <source>
        <dbReference type="ARBA" id="ARBA00022737"/>
    </source>
</evidence>
<sequence length="239" mass="27285">MSVYMMSFWIKQEHVLKDAQLEILSKRALNKAHREEVIQVGWNPQNETILASCCLGRRLMVWDLSRNDTNKHGLIVASKDEVAMEHNMPKAMTSGIHLSNTWLAYDMLQGLADSSKKLQPTLSSHFDPCSFSPTKISQSFNHLANGNDMSHNKRFKITYIITGKVHYGDNDEEEEAELEEFYDYNSRSDDMISTKAIGSREYLRYHKISSWDSVVLTYEPVWATGTGKVASLKQAEEVS</sequence>
<dbReference type="InterPro" id="IPR000652">
    <property type="entry name" value="Triosephosphate_isomerase"/>
</dbReference>
<dbReference type="EMBL" id="BQNB010015732">
    <property type="protein sequence ID" value="GJT43474.1"/>
    <property type="molecule type" value="Genomic_DNA"/>
</dbReference>
<comment type="similarity">
    <text evidence="1">Belongs to the triosephosphate isomerase family.</text>
</comment>
<dbReference type="InterPro" id="IPR036322">
    <property type="entry name" value="WD40_repeat_dom_sf"/>
</dbReference>
<organism evidence="8 9">
    <name type="scientific">Tanacetum coccineum</name>
    <dbReference type="NCBI Taxonomy" id="301880"/>
    <lineage>
        <taxon>Eukaryota</taxon>
        <taxon>Viridiplantae</taxon>
        <taxon>Streptophyta</taxon>
        <taxon>Embryophyta</taxon>
        <taxon>Tracheophyta</taxon>
        <taxon>Spermatophyta</taxon>
        <taxon>Magnoliopsida</taxon>
        <taxon>eudicotyledons</taxon>
        <taxon>Gunneridae</taxon>
        <taxon>Pentapetalae</taxon>
        <taxon>asterids</taxon>
        <taxon>campanulids</taxon>
        <taxon>Asterales</taxon>
        <taxon>Asteraceae</taxon>
        <taxon>Asteroideae</taxon>
        <taxon>Anthemideae</taxon>
        <taxon>Anthemidinae</taxon>
        <taxon>Tanacetum</taxon>
    </lineage>
</organism>
<dbReference type="SUPFAM" id="SSF51351">
    <property type="entry name" value="Triosephosphate isomerase (TIM)"/>
    <property type="match status" value="1"/>
</dbReference>
<dbReference type="Proteomes" id="UP001151760">
    <property type="component" value="Unassembled WGS sequence"/>
</dbReference>
<evidence type="ECO:0000256" key="2">
    <source>
        <dbReference type="ARBA" id="ARBA00011738"/>
    </source>
</evidence>
<evidence type="ECO:0000256" key="5">
    <source>
        <dbReference type="ARBA" id="ARBA00023235"/>
    </source>
</evidence>
<feature type="repeat" description="WD" evidence="7">
    <location>
        <begin position="30"/>
        <end position="72"/>
    </location>
</feature>
<dbReference type="InterPro" id="IPR001680">
    <property type="entry name" value="WD40_rpt"/>
</dbReference>
<evidence type="ECO:0000313" key="8">
    <source>
        <dbReference type="EMBL" id="GJT43474.1"/>
    </source>
</evidence>
<proteinExistence type="inferred from homology"/>
<keyword evidence="3 7" id="KW-0853">WD repeat</keyword>
<comment type="caution">
    <text evidence="8">The sequence shown here is derived from an EMBL/GenBank/DDBJ whole genome shotgun (WGS) entry which is preliminary data.</text>
</comment>
<dbReference type="InterPro" id="IPR013785">
    <property type="entry name" value="Aldolase_TIM"/>
</dbReference>
<keyword evidence="4" id="KW-0677">Repeat</keyword>
<keyword evidence="5" id="KW-0413">Isomerase</keyword>
<dbReference type="InterPro" id="IPR050459">
    <property type="entry name" value="WD_repeat_RBAP46/RBAP48/MSI1"/>
</dbReference>
<evidence type="ECO:0000313" key="9">
    <source>
        <dbReference type="Proteomes" id="UP001151760"/>
    </source>
</evidence>
<comment type="subunit">
    <text evidence="2">Homodimer.</text>
</comment>
<keyword evidence="9" id="KW-1185">Reference proteome</keyword>
<evidence type="ECO:0000256" key="1">
    <source>
        <dbReference type="ARBA" id="ARBA00007422"/>
    </source>
</evidence>
<dbReference type="PANTHER" id="PTHR22850">
    <property type="entry name" value="WD40 REPEAT FAMILY"/>
    <property type="match status" value="1"/>
</dbReference>
<dbReference type="Pfam" id="PF00121">
    <property type="entry name" value="TIM"/>
    <property type="match status" value="1"/>
</dbReference>
<reference evidence="8" key="1">
    <citation type="journal article" date="2022" name="Int. J. Mol. Sci.">
        <title>Draft Genome of Tanacetum Coccineum: Genomic Comparison of Closely Related Tanacetum-Family Plants.</title>
        <authorList>
            <person name="Yamashiro T."/>
            <person name="Shiraishi A."/>
            <person name="Nakayama K."/>
            <person name="Satake H."/>
        </authorList>
    </citation>
    <scope>NUCLEOTIDE SEQUENCE</scope>
</reference>
<evidence type="ECO:0000256" key="7">
    <source>
        <dbReference type="PROSITE-ProRule" id="PRU00221"/>
    </source>
</evidence>
<dbReference type="PROSITE" id="PS50082">
    <property type="entry name" value="WD_REPEATS_2"/>
    <property type="match status" value="1"/>
</dbReference>
<dbReference type="Gene3D" id="3.20.20.70">
    <property type="entry name" value="Aldolase class I"/>
    <property type="match status" value="1"/>
</dbReference>
<gene>
    <name evidence="8" type="ORF">Tco_0952189</name>
</gene>
<accession>A0ABQ5DX87</accession>
<reference evidence="8" key="2">
    <citation type="submission" date="2022-01" db="EMBL/GenBank/DDBJ databases">
        <authorList>
            <person name="Yamashiro T."/>
            <person name="Shiraishi A."/>
            <person name="Satake H."/>
            <person name="Nakayama K."/>
        </authorList>
    </citation>
    <scope>NUCLEOTIDE SEQUENCE</scope>
</reference>
<comment type="pathway">
    <text evidence="6">Carbohydrate biosynthesis.</text>
</comment>
<evidence type="ECO:0000256" key="6">
    <source>
        <dbReference type="ARBA" id="ARBA00024331"/>
    </source>
</evidence>
<dbReference type="SUPFAM" id="SSF50978">
    <property type="entry name" value="WD40 repeat-like"/>
    <property type="match status" value="1"/>
</dbReference>
<dbReference type="InterPro" id="IPR015943">
    <property type="entry name" value="WD40/YVTN_repeat-like_dom_sf"/>
</dbReference>
<evidence type="ECO:0000256" key="3">
    <source>
        <dbReference type="ARBA" id="ARBA00022574"/>
    </source>
</evidence>
<dbReference type="PROSITE" id="PS51440">
    <property type="entry name" value="TIM_2"/>
    <property type="match status" value="1"/>
</dbReference>
<dbReference type="InterPro" id="IPR035990">
    <property type="entry name" value="TIM_sf"/>
</dbReference>
<protein>
    <submittedName>
        <fullName evidence="8">WD40 repeat-containing protein MSI1</fullName>
    </submittedName>
</protein>